<dbReference type="CDD" id="cd04301">
    <property type="entry name" value="NAT_SF"/>
    <property type="match status" value="1"/>
</dbReference>
<dbReference type="Proteomes" id="UP000053669">
    <property type="component" value="Unassembled WGS sequence"/>
</dbReference>
<dbReference type="Pfam" id="PF12746">
    <property type="entry name" value="GNAT_acetyltran"/>
    <property type="match status" value="1"/>
</dbReference>
<protein>
    <submittedName>
        <fullName evidence="2">GCN5 family acetyltransferase</fullName>
    </submittedName>
</protein>
<evidence type="ECO:0000259" key="1">
    <source>
        <dbReference type="PROSITE" id="PS51186"/>
    </source>
</evidence>
<evidence type="ECO:0000313" key="3">
    <source>
        <dbReference type="Proteomes" id="UP000053669"/>
    </source>
</evidence>
<dbReference type="STRING" id="58343.AQJ46_10445"/>
<sequence length="240" mass="24743">MPKDLLLVRAQGLWQQLASAPVSFGAAGEVSVVVSPRSRFCPPGWVGIVVLGGAAIVTAPSEEAAARIRKAVVELPADELTDPEAVGKVLPIGEVLGPAALAHVAADGFRPSASAELRVEELPAGHASLDALEQAAGAEDAGEAGLADITSPAFVLRVDGQVVAAAGYRAWPRSTAHVSVLTSPDWRGKGLARATGSAAVRYALAQDLLPQWRARIPASRKAAIALGFSELGFQLSIRLV</sequence>
<name>A0A101SFT3_9ACTN</name>
<dbReference type="SUPFAM" id="SSF55729">
    <property type="entry name" value="Acyl-CoA N-acyltransferases (Nat)"/>
    <property type="match status" value="1"/>
</dbReference>
<proteinExistence type="predicted"/>
<dbReference type="InterPro" id="IPR027365">
    <property type="entry name" value="GNAT_acetyltra_YdfB-like"/>
</dbReference>
<dbReference type="GO" id="GO:0016747">
    <property type="term" value="F:acyltransferase activity, transferring groups other than amino-acyl groups"/>
    <property type="evidence" value="ECO:0007669"/>
    <property type="project" value="InterPro"/>
</dbReference>
<feature type="domain" description="N-acetyltransferase" evidence="1">
    <location>
        <begin position="117"/>
        <end position="240"/>
    </location>
</feature>
<dbReference type="InterPro" id="IPR016181">
    <property type="entry name" value="Acyl_CoA_acyltransferase"/>
</dbReference>
<dbReference type="Gene3D" id="3.40.630.30">
    <property type="match status" value="1"/>
</dbReference>
<dbReference type="PROSITE" id="PS51186">
    <property type="entry name" value="GNAT"/>
    <property type="match status" value="1"/>
</dbReference>
<gene>
    <name evidence="2" type="ORF">AQJ46_10445</name>
</gene>
<reference evidence="2 3" key="1">
    <citation type="submission" date="2015-10" db="EMBL/GenBank/DDBJ databases">
        <title>Draft genome sequence of Streptomyces canus DSM 40017, type strain for the species Streptomyces canus.</title>
        <authorList>
            <person name="Ruckert C."/>
            <person name="Winkler A."/>
            <person name="Kalinowski J."/>
            <person name="Kampfer P."/>
            <person name="Glaeser S."/>
        </authorList>
    </citation>
    <scope>NUCLEOTIDE SEQUENCE [LARGE SCALE GENOMIC DNA]</scope>
    <source>
        <strain evidence="2 3">DSM 40017</strain>
    </source>
</reference>
<dbReference type="AlphaFoldDB" id="A0A101SFT3"/>
<dbReference type="InterPro" id="IPR000182">
    <property type="entry name" value="GNAT_dom"/>
</dbReference>
<dbReference type="RefSeq" id="WP_059205302.1">
    <property type="nucleotide sequence ID" value="NZ_KQ948658.1"/>
</dbReference>
<accession>A0A101SFT3</accession>
<comment type="caution">
    <text evidence="2">The sequence shown here is derived from an EMBL/GenBank/DDBJ whole genome shotgun (WGS) entry which is preliminary data.</text>
</comment>
<organism evidence="2 3">
    <name type="scientific">Streptomyces canus</name>
    <dbReference type="NCBI Taxonomy" id="58343"/>
    <lineage>
        <taxon>Bacteria</taxon>
        <taxon>Bacillati</taxon>
        <taxon>Actinomycetota</taxon>
        <taxon>Actinomycetes</taxon>
        <taxon>Kitasatosporales</taxon>
        <taxon>Streptomycetaceae</taxon>
        <taxon>Streptomyces</taxon>
        <taxon>Streptomyces aurantiacus group</taxon>
    </lineage>
</organism>
<evidence type="ECO:0000313" key="2">
    <source>
        <dbReference type="EMBL" id="KUN72818.1"/>
    </source>
</evidence>
<dbReference type="EMBL" id="LMWU01000009">
    <property type="protein sequence ID" value="KUN72818.1"/>
    <property type="molecule type" value="Genomic_DNA"/>
</dbReference>
<keyword evidence="2" id="KW-0808">Transferase</keyword>